<dbReference type="Proteomes" id="UP000219546">
    <property type="component" value="Unassembled WGS sequence"/>
</dbReference>
<organism evidence="1 2">
    <name type="scientific">Bacillus oleivorans</name>
    <dbReference type="NCBI Taxonomy" id="1448271"/>
    <lineage>
        <taxon>Bacteria</taxon>
        <taxon>Bacillati</taxon>
        <taxon>Bacillota</taxon>
        <taxon>Bacilli</taxon>
        <taxon>Bacillales</taxon>
        <taxon>Bacillaceae</taxon>
        <taxon>Bacillus</taxon>
    </lineage>
</organism>
<dbReference type="AlphaFoldDB" id="A0A285CXH1"/>
<dbReference type="EMBL" id="OAOP01000005">
    <property type="protein sequence ID" value="SNX71758.1"/>
    <property type="molecule type" value="Genomic_DNA"/>
</dbReference>
<dbReference type="Pfam" id="PF09501">
    <property type="entry name" value="Bac_small_YrzI"/>
    <property type="match status" value="1"/>
</dbReference>
<gene>
    <name evidence="1" type="ORF">SAMN05877753_105366</name>
</gene>
<keyword evidence="2" id="KW-1185">Reference proteome</keyword>
<reference evidence="1 2" key="1">
    <citation type="submission" date="2017-08" db="EMBL/GenBank/DDBJ databases">
        <authorList>
            <person name="de Groot N.N."/>
        </authorList>
    </citation>
    <scope>NUCLEOTIDE SEQUENCE [LARGE SCALE GENOMIC DNA]</scope>
    <source>
        <strain evidence="1 2">JC228</strain>
    </source>
</reference>
<evidence type="ECO:0000313" key="1">
    <source>
        <dbReference type="EMBL" id="SNX71758.1"/>
    </source>
</evidence>
<evidence type="ECO:0000313" key="2">
    <source>
        <dbReference type="Proteomes" id="UP000219546"/>
    </source>
</evidence>
<dbReference type="RefSeq" id="WP_097159153.1">
    <property type="nucleotide sequence ID" value="NZ_JBEPMQ010000019.1"/>
</dbReference>
<sequence>MTFQFIFFTITIEKRKKTAEQILREEEIQKIYDDMKTRQAEYFIRIG</sequence>
<protein>
    <submittedName>
        <fullName evidence="1">Uncharacterized protein (TIGR02413 family)</fullName>
    </submittedName>
</protein>
<dbReference type="InterPro" id="IPR012655">
    <property type="entry name" value="YrzI"/>
</dbReference>
<accession>A0A285CXH1</accession>
<dbReference type="NCBIfam" id="TIGR02413">
    <property type="entry name" value="Bac_small_yrzI"/>
    <property type="match status" value="1"/>
</dbReference>
<name>A0A285CXH1_9BACI</name>
<proteinExistence type="predicted"/>